<comment type="subcellular location">
    <subcellularLocation>
        <location evidence="1">Endomembrane system</location>
        <topology evidence="1">Multi-pass membrane protein</topology>
    </subcellularLocation>
</comment>
<accession>A0A848DQN1</accession>
<dbReference type="Pfam" id="PF02656">
    <property type="entry name" value="DUF202"/>
    <property type="match status" value="1"/>
</dbReference>
<evidence type="ECO:0000256" key="4">
    <source>
        <dbReference type="ARBA" id="ARBA00023136"/>
    </source>
</evidence>
<comment type="caution">
    <text evidence="7">The sequence shown here is derived from an EMBL/GenBank/DDBJ whole genome shotgun (WGS) entry which is preliminary data.</text>
</comment>
<proteinExistence type="predicted"/>
<evidence type="ECO:0000313" key="8">
    <source>
        <dbReference type="Proteomes" id="UP000586918"/>
    </source>
</evidence>
<organism evidence="7 8">
    <name type="scientific">Pseudonocardia bannensis</name>
    <dbReference type="NCBI Taxonomy" id="630973"/>
    <lineage>
        <taxon>Bacteria</taxon>
        <taxon>Bacillati</taxon>
        <taxon>Actinomycetota</taxon>
        <taxon>Actinomycetes</taxon>
        <taxon>Pseudonocardiales</taxon>
        <taxon>Pseudonocardiaceae</taxon>
        <taxon>Pseudonocardia</taxon>
    </lineage>
</organism>
<feature type="transmembrane region" description="Helical" evidence="5">
    <location>
        <begin position="47"/>
        <end position="67"/>
    </location>
</feature>
<evidence type="ECO:0000259" key="6">
    <source>
        <dbReference type="Pfam" id="PF02656"/>
    </source>
</evidence>
<keyword evidence="3 5" id="KW-1133">Transmembrane helix</keyword>
<sequence length="110" mass="11406">MSPRGAPGLLDPAAQSERTLLAWTRTALAVTAVAAFLLRITADQQQAPLVATAVVLLLAGALLYAGGHRRYRRLLRDVPAGRAVTDRRLLALATAVALLGGIASAVSIAL</sequence>
<feature type="transmembrane region" description="Helical" evidence="5">
    <location>
        <begin position="88"/>
        <end position="109"/>
    </location>
</feature>
<evidence type="ECO:0000313" key="7">
    <source>
        <dbReference type="EMBL" id="NMH95112.1"/>
    </source>
</evidence>
<dbReference type="Proteomes" id="UP000586918">
    <property type="component" value="Unassembled WGS sequence"/>
</dbReference>
<dbReference type="RefSeq" id="WP_169415778.1">
    <property type="nucleotide sequence ID" value="NZ_JAAXKZ010000156.1"/>
</dbReference>
<protein>
    <submittedName>
        <fullName evidence="7">DUF202 domain-containing protein</fullName>
    </submittedName>
</protein>
<evidence type="ECO:0000256" key="2">
    <source>
        <dbReference type="ARBA" id="ARBA00022692"/>
    </source>
</evidence>
<keyword evidence="8" id="KW-1185">Reference proteome</keyword>
<name>A0A848DQN1_9PSEU</name>
<dbReference type="AlphaFoldDB" id="A0A848DQN1"/>
<reference evidence="7 8" key="1">
    <citation type="submission" date="2020-04" db="EMBL/GenBank/DDBJ databases">
        <authorList>
            <person name="Klaysubun C."/>
            <person name="Duangmal K."/>
            <person name="Lipun K."/>
        </authorList>
    </citation>
    <scope>NUCLEOTIDE SEQUENCE [LARGE SCALE GENOMIC DNA]</scope>
    <source>
        <strain evidence="7 8">DSM 45300</strain>
    </source>
</reference>
<keyword evidence="2 5" id="KW-0812">Transmembrane</keyword>
<dbReference type="GO" id="GO:0012505">
    <property type="term" value="C:endomembrane system"/>
    <property type="evidence" value="ECO:0007669"/>
    <property type="project" value="UniProtKB-SubCell"/>
</dbReference>
<feature type="transmembrane region" description="Helical" evidence="5">
    <location>
        <begin position="20"/>
        <end position="41"/>
    </location>
</feature>
<feature type="domain" description="DUF202" evidence="6">
    <location>
        <begin position="12"/>
        <end position="76"/>
    </location>
</feature>
<evidence type="ECO:0000256" key="1">
    <source>
        <dbReference type="ARBA" id="ARBA00004127"/>
    </source>
</evidence>
<dbReference type="EMBL" id="JAAXKZ010000156">
    <property type="protein sequence ID" value="NMH95112.1"/>
    <property type="molecule type" value="Genomic_DNA"/>
</dbReference>
<evidence type="ECO:0000256" key="3">
    <source>
        <dbReference type="ARBA" id="ARBA00022989"/>
    </source>
</evidence>
<dbReference type="InterPro" id="IPR003807">
    <property type="entry name" value="DUF202"/>
</dbReference>
<keyword evidence="4 5" id="KW-0472">Membrane</keyword>
<gene>
    <name evidence="7" type="ORF">HF519_26850</name>
</gene>
<evidence type="ECO:0000256" key="5">
    <source>
        <dbReference type="SAM" id="Phobius"/>
    </source>
</evidence>